<evidence type="ECO:0008006" key="3">
    <source>
        <dbReference type="Google" id="ProtNLM"/>
    </source>
</evidence>
<sequence length="199" mass="19041">MQKEPRRIRLGWPSPAMVVATIALIVACAGSATAASLITSANIKNRSIALVDIKQSAIDSLRGKTGPRGPAGAVGATGAAGPQGPVGPVGPVGPQGPAAPTPTGSATITGLSTTGGQPGTVTSSAGGLNCVNTPPGAPSGTCSATIPAGIPVTLTATGGNFITFSGAPCSAVTGGSSPRSCTFTATPGANYTTLNVDFS</sequence>
<dbReference type="AlphaFoldDB" id="A0AAU7B0G5"/>
<feature type="compositionally biased region" description="Polar residues" evidence="1">
    <location>
        <begin position="105"/>
        <end position="121"/>
    </location>
</feature>
<feature type="compositionally biased region" description="Low complexity" evidence="1">
    <location>
        <begin position="95"/>
        <end position="104"/>
    </location>
</feature>
<evidence type="ECO:0000256" key="1">
    <source>
        <dbReference type="SAM" id="MobiDB-lite"/>
    </source>
</evidence>
<dbReference type="PROSITE" id="PS51257">
    <property type="entry name" value="PROKAR_LIPOPROTEIN"/>
    <property type="match status" value="1"/>
</dbReference>
<name>A0AAU7B0G5_9ACTN</name>
<dbReference type="RefSeq" id="WP_354698673.1">
    <property type="nucleotide sequence ID" value="NZ_CP114014.1"/>
</dbReference>
<accession>A0AAU7B0G5</accession>
<evidence type="ECO:0000313" key="2">
    <source>
        <dbReference type="EMBL" id="XAY07480.1"/>
    </source>
</evidence>
<organism evidence="2">
    <name type="scientific">Paraconexibacter sp. AEG42_29</name>
    <dbReference type="NCBI Taxonomy" id="2997339"/>
    <lineage>
        <taxon>Bacteria</taxon>
        <taxon>Bacillati</taxon>
        <taxon>Actinomycetota</taxon>
        <taxon>Thermoleophilia</taxon>
        <taxon>Solirubrobacterales</taxon>
        <taxon>Paraconexibacteraceae</taxon>
        <taxon>Paraconexibacter</taxon>
    </lineage>
</organism>
<reference evidence="2" key="1">
    <citation type="submission" date="2022-12" db="EMBL/GenBank/DDBJ databases">
        <title>Paraconexibacter alkalitolerans sp. nov. and Baekduia alba sp. nov., isolated from soil and emended description of the genera Paraconexibacter (Chun et al., 2020) and Baekduia (An et al., 2020).</title>
        <authorList>
            <person name="Vieira S."/>
            <person name="Huber K.J."/>
            <person name="Geppert A."/>
            <person name="Wolf J."/>
            <person name="Neumann-Schaal M."/>
            <person name="Muesken M."/>
            <person name="Overmann J."/>
        </authorList>
    </citation>
    <scope>NUCLEOTIDE SEQUENCE</scope>
    <source>
        <strain evidence="2">AEG42_29</strain>
    </source>
</reference>
<dbReference type="KEGG" id="parq:DSM112329_04363"/>
<dbReference type="EMBL" id="CP114014">
    <property type="protein sequence ID" value="XAY07480.1"/>
    <property type="molecule type" value="Genomic_DNA"/>
</dbReference>
<protein>
    <recommendedName>
        <fullName evidence="3">Collagen-like protein</fullName>
    </recommendedName>
</protein>
<feature type="region of interest" description="Disordered" evidence="1">
    <location>
        <begin position="61"/>
        <end position="121"/>
    </location>
</feature>
<gene>
    <name evidence="2" type="ORF">DSM112329_04363</name>
</gene>
<proteinExistence type="predicted"/>
<feature type="compositionally biased region" description="Low complexity" evidence="1">
    <location>
        <begin position="67"/>
        <end position="83"/>
    </location>
</feature>